<evidence type="ECO:0000313" key="3">
    <source>
        <dbReference type="Proteomes" id="UP001275084"/>
    </source>
</evidence>
<dbReference type="AlphaFoldDB" id="A0AAJ0HVD7"/>
<accession>A0AAJ0HVD7</accession>
<feature type="compositionally biased region" description="Low complexity" evidence="1">
    <location>
        <begin position="241"/>
        <end position="259"/>
    </location>
</feature>
<reference evidence="2" key="1">
    <citation type="journal article" date="2023" name="Mol. Phylogenet. Evol.">
        <title>Genome-scale phylogeny and comparative genomics of the fungal order Sordariales.</title>
        <authorList>
            <person name="Hensen N."/>
            <person name="Bonometti L."/>
            <person name="Westerberg I."/>
            <person name="Brannstrom I.O."/>
            <person name="Guillou S."/>
            <person name="Cros-Aarteil S."/>
            <person name="Calhoun S."/>
            <person name="Haridas S."/>
            <person name="Kuo A."/>
            <person name="Mondo S."/>
            <person name="Pangilinan J."/>
            <person name="Riley R."/>
            <person name="LaButti K."/>
            <person name="Andreopoulos B."/>
            <person name="Lipzen A."/>
            <person name="Chen C."/>
            <person name="Yan M."/>
            <person name="Daum C."/>
            <person name="Ng V."/>
            <person name="Clum A."/>
            <person name="Steindorff A."/>
            <person name="Ohm R.A."/>
            <person name="Martin F."/>
            <person name="Silar P."/>
            <person name="Natvig D.O."/>
            <person name="Lalanne C."/>
            <person name="Gautier V."/>
            <person name="Ament-Velasquez S.L."/>
            <person name="Kruys A."/>
            <person name="Hutchinson M.I."/>
            <person name="Powell A.J."/>
            <person name="Barry K."/>
            <person name="Miller A.N."/>
            <person name="Grigoriev I.V."/>
            <person name="Debuchy R."/>
            <person name="Gladieux P."/>
            <person name="Hiltunen Thoren M."/>
            <person name="Johannesson H."/>
        </authorList>
    </citation>
    <scope>NUCLEOTIDE SEQUENCE</scope>
    <source>
        <strain evidence="2">CBS 955.72</strain>
    </source>
</reference>
<gene>
    <name evidence="2" type="ORF">B0T25DRAFT_39321</name>
</gene>
<keyword evidence="3" id="KW-1185">Reference proteome</keyword>
<organism evidence="2 3">
    <name type="scientific">Lasiosphaeria hispida</name>
    <dbReference type="NCBI Taxonomy" id="260671"/>
    <lineage>
        <taxon>Eukaryota</taxon>
        <taxon>Fungi</taxon>
        <taxon>Dikarya</taxon>
        <taxon>Ascomycota</taxon>
        <taxon>Pezizomycotina</taxon>
        <taxon>Sordariomycetes</taxon>
        <taxon>Sordariomycetidae</taxon>
        <taxon>Sordariales</taxon>
        <taxon>Lasiosphaeriaceae</taxon>
        <taxon>Lasiosphaeria</taxon>
    </lineage>
</organism>
<dbReference type="EMBL" id="JAUIQD010000001">
    <property type="protein sequence ID" value="KAK3363388.1"/>
    <property type="molecule type" value="Genomic_DNA"/>
</dbReference>
<feature type="region of interest" description="Disordered" evidence="1">
    <location>
        <begin position="355"/>
        <end position="516"/>
    </location>
</feature>
<feature type="compositionally biased region" description="Basic and acidic residues" evidence="1">
    <location>
        <begin position="419"/>
        <end position="432"/>
    </location>
</feature>
<feature type="compositionally biased region" description="Pro residues" evidence="1">
    <location>
        <begin position="360"/>
        <end position="372"/>
    </location>
</feature>
<feature type="compositionally biased region" description="Polar residues" evidence="1">
    <location>
        <begin position="433"/>
        <end position="444"/>
    </location>
</feature>
<evidence type="ECO:0000313" key="2">
    <source>
        <dbReference type="EMBL" id="KAK3363388.1"/>
    </source>
</evidence>
<reference evidence="2" key="2">
    <citation type="submission" date="2023-06" db="EMBL/GenBank/DDBJ databases">
        <authorList>
            <consortium name="Lawrence Berkeley National Laboratory"/>
            <person name="Haridas S."/>
            <person name="Hensen N."/>
            <person name="Bonometti L."/>
            <person name="Westerberg I."/>
            <person name="Brannstrom I.O."/>
            <person name="Guillou S."/>
            <person name="Cros-Aarteil S."/>
            <person name="Calhoun S."/>
            <person name="Kuo A."/>
            <person name="Mondo S."/>
            <person name="Pangilinan J."/>
            <person name="Riley R."/>
            <person name="Labutti K."/>
            <person name="Andreopoulos B."/>
            <person name="Lipzen A."/>
            <person name="Chen C."/>
            <person name="Yanf M."/>
            <person name="Daum C."/>
            <person name="Ng V."/>
            <person name="Clum A."/>
            <person name="Steindorff A."/>
            <person name="Ohm R."/>
            <person name="Martin F."/>
            <person name="Silar P."/>
            <person name="Natvig D."/>
            <person name="Lalanne C."/>
            <person name="Gautier V."/>
            <person name="Ament-Velasquez S.L."/>
            <person name="Kruys A."/>
            <person name="Hutchinson M.I."/>
            <person name="Powell A.J."/>
            <person name="Barry K."/>
            <person name="Miller A.N."/>
            <person name="Grigoriev I.V."/>
            <person name="Debuchy R."/>
            <person name="Gladieux P."/>
            <person name="Thoren M.H."/>
            <person name="Johannesson H."/>
        </authorList>
    </citation>
    <scope>NUCLEOTIDE SEQUENCE</scope>
    <source>
        <strain evidence="2">CBS 955.72</strain>
    </source>
</reference>
<dbReference type="Proteomes" id="UP001275084">
    <property type="component" value="Unassembled WGS sequence"/>
</dbReference>
<proteinExistence type="predicted"/>
<evidence type="ECO:0000256" key="1">
    <source>
        <dbReference type="SAM" id="MobiDB-lite"/>
    </source>
</evidence>
<feature type="region of interest" description="Disordered" evidence="1">
    <location>
        <begin position="121"/>
        <end position="294"/>
    </location>
</feature>
<feature type="region of interest" description="Disordered" evidence="1">
    <location>
        <begin position="35"/>
        <end position="64"/>
    </location>
</feature>
<protein>
    <submittedName>
        <fullName evidence="2">Uncharacterized protein</fullName>
    </submittedName>
</protein>
<sequence length="538" mass="57878">MDKQLGSADIQSICRLVPKQYLMENYSCSRLDSAHRHQRHRRTGRDSLGSDSSVPGMVEDHGSDVSLDDDYQHHATGTELWDSFWQARARSGASRRLKYPALIASPATVQLNAPSHMPAMECKSQQKTGGAKSSEEDAQSRSISPLPASAPRCQRPRTPRAPSRASYSIFPPVDPERRPPALAPLSRPRDSGPFPLQHASQSPINPQKSNLGTKINHTAHIASSSTASLTTSPQKPTMPHSAKSSFSTTTTVTNNGASTPSSPAQPFPTYAGRETPSDLKPLPDPPTQWRTAVRRPSLASLRKLSLSKIATQSSPALASLAQAQAEAALAQLPPPIPESRYQNINHFHQLGWSSLSQSPYPQPTGPLPPLPGFAPGYHPQISVFEEDDDTDGSFSDRLKRRFRCGPPAASSGANSAAQHADKDGRSHLRSVSDSRSIAGSNPSASEAPRGRRGRARSDAVRGPMGAGSVRRAAVAEGVLEEEEGEWVGGGEKEVGSHKTKAPRKSRSAKPWLSRQSSEMFGRFMGRWNTSTPASASSS</sequence>
<feature type="compositionally biased region" description="Polar residues" evidence="1">
    <location>
        <begin position="198"/>
        <end position="216"/>
    </location>
</feature>
<name>A0AAJ0HVD7_9PEZI</name>
<feature type="compositionally biased region" description="Low complexity" evidence="1">
    <location>
        <begin position="408"/>
        <end position="418"/>
    </location>
</feature>
<feature type="compositionally biased region" description="Low complexity" evidence="1">
    <location>
        <begin position="218"/>
        <end position="232"/>
    </location>
</feature>
<comment type="caution">
    <text evidence="2">The sequence shown here is derived from an EMBL/GenBank/DDBJ whole genome shotgun (WGS) entry which is preliminary data.</text>
</comment>
<feature type="compositionally biased region" description="Basic residues" evidence="1">
    <location>
        <begin position="497"/>
        <end position="507"/>
    </location>
</feature>